<protein>
    <recommendedName>
        <fullName evidence="2">RBR-type E3 ubiquitin transferase</fullName>
        <ecNumber evidence="2">2.3.2.31</ecNumber>
    </recommendedName>
</protein>
<dbReference type="GeneID" id="30191293"/>
<dbReference type="Pfam" id="PF01485">
    <property type="entry name" value="IBR"/>
    <property type="match status" value="1"/>
</dbReference>
<evidence type="ECO:0000259" key="12">
    <source>
        <dbReference type="PROSITE" id="PS50089"/>
    </source>
</evidence>
<dbReference type="InterPro" id="IPR031127">
    <property type="entry name" value="E3_UB_ligase_RBR"/>
</dbReference>
<dbReference type="FunFam" id="1.20.120.1750:FF:000007">
    <property type="entry name" value="RBR-type E3 ubiquitin transferase"/>
    <property type="match status" value="1"/>
</dbReference>
<dbReference type="InterPro" id="IPR044066">
    <property type="entry name" value="TRIAD_supradom"/>
</dbReference>
<feature type="compositionally biased region" description="Basic residues" evidence="10">
    <location>
        <begin position="84"/>
        <end position="99"/>
    </location>
</feature>
<feature type="domain" description="RING-type" evidence="12">
    <location>
        <begin position="269"/>
        <end position="318"/>
    </location>
</feature>
<dbReference type="Gene3D" id="3.30.40.10">
    <property type="entry name" value="Zinc/RING finger domain, C3HC4 (zinc finger)"/>
    <property type="match status" value="1"/>
</dbReference>
<dbReference type="EMBL" id="AWGH01000004">
    <property type="protein sequence ID" value="ODO05387.1"/>
    <property type="molecule type" value="Genomic_DNA"/>
</dbReference>
<evidence type="ECO:0000256" key="5">
    <source>
        <dbReference type="ARBA" id="ARBA00022737"/>
    </source>
</evidence>
<dbReference type="InterPro" id="IPR013083">
    <property type="entry name" value="Znf_RING/FYVE/PHD"/>
</dbReference>
<evidence type="ECO:0000256" key="11">
    <source>
        <dbReference type="SAM" id="SignalP"/>
    </source>
</evidence>
<dbReference type="Pfam" id="PF19422">
    <property type="entry name" value="Ariadne"/>
    <property type="match status" value="1"/>
</dbReference>
<dbReference type="InterPro" id="IPR018957">
    <property type="entry name" value="Znf_C3HC4_RING-type"/>
</dbReference>
<evidence type="ECO:0000256" key="8">
    <source>
        <dbReference type="ARBA" id="ARBA00022833"/>
    </source>
</evidence>
<dbReference type="SMART" id="SM00647">
    <property type="entry name" value="IBR"/>
    <property type="match status" value="2"/>
</dbReference>
<dbReference type="AlphaFoldDB" id="A0A1E3JYU9"/>
<evidence type="ECO:0000259" key="13">
    <source>
        <dbReference type="PROSITE" id="PS51873"/>
    </source>
</evidence>
<evidence type="ECO:0000256" key="4">
    <source>
        <dbReference type="ARBA" id="ARBA00022723"/>
    </source>
</evidence>
<keyword evidence="7" id="KW-0833">Ubl conjugation pathway</keyword>
<dbReference type="PANTHER" id="PTHR11685">
    <property type="entry name" value="RBR FAMILY RING FINGER AND IBR DOMAIN-CONTAINING"/>
    <property type="match status" value="1"/>
</dbReference>
<dbReference type="Proteomes" id="UP000094819">
    <property type="component" value="Unassembled WGS sequence"/>
</dbReference>
<feature type="compositionally biased region" description="Acidic residues" evidence="10">
    <location>
        <begin position="133"/>
        <end position="163"/>
    </location>
</feature>
<keyword evidence="6 9" id="KW-0863">Zinc-finger</keyword>
<dbReference type="GO" id="GO:0008270">
    <property type="term" value="F:zinc ion binding"/>
    <property type="evidence" value="ECO:0007669"/>
    <property type="project" value="UniProtKB-KW"/>
</dbReference>
<dbReference type="FunFam" id="3.30.40.10:FF:000019">
    <property type="entry name" value="RBR-type E3 ubiquitin transferase"/>
    <property type="match status" value="1"/>
</dbReference>
<dbReference type="PROSITE" id="PS51873">
    <property type="entry name" value="TRIAD"/>
    <property type="match status" value="1"/>
</dbReference>
<evidence type="ECO:0000256" key="9">
    <source>
        <dbReference type="PROSITE-ProRule" id="PRU00175"/>
    </source>
</evidence>
<evidence type="ECO:0000313" key="14">
    <source>
        <dbReference type="EMBL" id="ODO05387.1"/>
    </source>
</evidence>
<feature type="domain" description="RING-type" evidence="13">
    <location>
        <begin position="265"/>
        <end position="485"/>
    </location>
</feature>
<dbReference type="RefSeq" id="XP_019034042.1">
    <property type="nucleotide sequence ID" value="XM_019174235.1"/>
</dbReference>
<dbReference type="Pfam" id="PF22191">
    <property type="entry name" value="IBR_1"/>
    <property type="match status" value="1"/>
</dbReference>
<keyword evidence="3" id="KW-0808">Transferase</keyword>
<dbReference type="Pfam" id="PF00097">
    <property type="entry name" value="zf-C3HC4"/>
    <property type="match status" value="1"/>
</dbReference>
<keyword evidence="8" id="KW-0862">Zinc</keyword>
<dbReference type="SUPFAM" id="SSF57850">
    <property type="entry name" value="RING/U-box"/>
    <property type="match status" value="2"/>
</dbReference>
<dbReference type="InterPro" id="IPR048962">
    <property type="entry name" value="ARIH1-like_UBL"/>
</dbReference>
<accession>A0A1E3JYU9</accession>
<feature type="chain" id="PRO_5009130646" description="RBR-type E3 ubiquitin transferase" evidence="11">
    <location>
        <begin position="28"/>
        <end position="652"/>
    </location>
</feature>
<comment type="caution">
    <text evidence="14">The sequence shown here is derived from an EMBL/GenBank/DDBJ whole genome shotgun (WGS) entry which is preliminary data.</text>
</comment>
<organism evidence="14 15">
    <name type="scientific">Cryptococcus wingfieldii CBS 7118</name>
    <dbReference type="NCBI Taxonomy" id="1295528"/>
    <lineage>
        <taxon>Eukaryota</taxon>
        <taxon>Fungi</taxon>
        <taxon>Dikarya</taxon>
        <taxon>Basidiomycota</taxon>
        <taxon>Agaricomycotina</taxon>
        <taxon>Tremellomycetes</taxon>
        <taxon>Tremellales</taxon>
        <taxon>Cryptococcaceae</taxon>
        <taxon>Cryptococcus</taxon>
    </lineage>
</organism>
<dbReference type="GO" id="GO:0061630">
    <property type="term" value="F:ubiquitin protein ligase activity"/>
    <property type="evidence" value="ECO:0007669"/>
    <property type="project" value="UniProtKB-EC"/>
</dbReference>
<dbReference type="PROSITE" id="PS50089">
    <property type="entry name" value="ZF_RING_2"/>
    <property type="match status" value="1"/>
</dbReference>
<feature type="region of interest" description="Disordered" evidence="10">
    <location>
        <begin position="63"/>
        <end position="176"/>
    </location>
</feature>
<dbReference type="CDD" id="cd16773">
    <property type="entry name" value="RING-HC_RBR_TRIAD1"/>
    <property type="match status" value="1"/>
</dbReference>
<dbReference type="SMART" id="SM00184">
    <property type="entry name" value="RING"/>
    <property type="match status" value="2"/>
</dbReference>
<feature type="signal peptide" evidence="11">
    <location>
        <begin position="1"/>
        <end position="27"/>
    </location>
</feature>
<keyword evidence="5" id="KW-0677">Repeat</keyword>
<proteinExistence type="predicted"/>
<evidence type="ECO:0000256" key="2">
    <source>
        <dbReference type="ARBA" id="ARBA00012251"/>
    </source>
</evidence>
<evidence type="ECO:0000256" key="1">
    <source>
        <dbReference type="ARBA" id="ARBA00001798"/>
    </source>
</evidence>
<evidence type="ECO:0000256" key="6">
    <source>
        <dbReference type="ARBA" id="ARBA00022771"/>
    </source>
</evidence>
<sequence>MVHEHCQPSQFVLLHLHHLLFCLQSCAQRTAGPLDCPAPPLSTSPPPTRQAYRALAAITAVTRSKRFLPSPTPTASSAQPSPNKKLKPSHKSTKPKGKKPAKEPTPPPALLEAAPPTPKELDVEEKNSMSSDGENEDFELEDDDYDEDGFGTEDMDSASEPDAFDALSPNVDDGPPKKPYDVAYKILDLDQITAMQQGMIADVVSLLAVPMSTASALLRHFSWNREKLQEAYWTDPDSALLAAGLDAPSSPSQSSKSLPRSSQLRSFECPICFSDYEGKSASQDTFSMGCGHRFCNTCWSEYLKGKVKDEGESGRIQCMESGCKHVINAEMVDALSSGDVSRRYKELLVTAFVTDSPDLRFCPHPECQYITQCTQAPARMLTQLVPTVECLCKRPLCFGCGYADSHRPVICKIVKYWEKKCADDSETSNWLSANTKECPKCNSIIEKNGGCNHMTCKKCKWEFCWVCMGPWTEHGTAYYQCNRYDEKSGLDARDAQTRSRADLERYLHYFNRWANHTQSAKLDTEFYAKTERKMEVMQHQANLSWIEVQFAKEAMDVVVKARITLKWSYCMAYYLQRNNQTELFEDNQRDLEGAVENLSFLLESNIGDVEEIAKLRLDVTNQAAYVQKRHEILLDDTLRGYMEHRWKFSVDV</sequence>
<reference evidence="14 15" key="1">
    <citation type="submission" date="2016-06" db="EMBL/GenBank/DDBJ databases">
        <title>Evolution of pathogenesis and genome organization in the Tremellales.</title>
        <authorList>
            <person name="Cuomo C."/>
            <person name="Litvintseva A."/>
            <person name="Heitman J."/>
            <person name="Chen Y."/>
            <person name="Sun S."/>
            <person name="Springer D."/>
            <person name="Dromer F."/>
            <person name="Young S."/>
            <person name="Zeng Q."/>
            <person name="Chapman S."/>
            <person name="Gujja S."/>
            <person name="Saif S."/>
            <person name="Birren B."/>
        </authorList>
    </citation>
    <scope>NUCLEOTIDE SEQUENCE [LARGE SCALE GENOMIC DNA]</scope>
    <source>
        <strain evidence="14 15">CBS 7118</strain>
    </source>
</reference>
<keyword evidence="11" id="KW-0732">Signal</keyword>
<dbReference type="InterPro" id="IPR045840">
    <property type="entry name" value="Ariadne"/>
</dbReference>
<dbReference type="EC" id="2.3.2.31" evidence="2"/>
<dbReference type="Gene3D" id="1.20.120.1750">
    <property type="match status" value="1"/>
</dbReference>
<evidence type="ECO:0000313" key="15">
    <source>
        <dbReference type="Proteomes" id="UP000094819"/>
    </source>
</evidence>
<keyword evidence="4" id="KW-0479">Metal-binding</keyword>
<dbReference type="CDD" id="cd20356">
    <property type="entry name" value="Rcat_RBR_HHARI-like"/>
    <property type="match status" value="1"/>
</dbReference>
<evidence type="ECO:0000256" key="7">
    <source>
        <dbReference type="ARBA" id="ARBA00022786"/>
    </source>
</evidence>
<gene>
    <name evidence="14" type="ORF">L198_02080</name>
</gene>
<dbReference type="Pfam" id="PF21235">
    <property type="entry name" value="UBA_ARI1"/>
    <property type="match status" value="1"/>
</dbReference>
<feature type="compositionally biased region" description="Low complexity" evidence="10">
    <location>
        <begin position="73"/>
        <end position="82"/>
    </location>
</feature>
<comment type="catalytic activity">
    <reaction evidence="1">
        <text>[E2 ubiquitin-conjugating enzyme]-S-ubiquitinyl-L-cysteine + [acceptor protein]-L-lysine = [E2 ubiquitin-conjugating enzyme]-L-cysteine + [acceptor protein]-N(6)-ubiquitinyl-L-lysine.</text>
        <dbReference type="EC" id="2.3.2.31"/>
    </reaction>
</comment>
<evidence type="ECO:0000256" key="3">
    <source>
        <dbReference type="ARBA" id="ARBA00022679"/>
    </source>
</evidence>
<dbReference type="InterPro" id="IPR001841">
    <property type="entry name" value="Znf_RING"/>
</dbReference>
<evidence type="ECO:0000256" key="10">
    <source>
        <dbReference type="SAM" id="MobiDB-lite"/>
    </source>
</evidence>
<name>A0A1E3JYU9_9TREE</name>
<dbReference type="OrthoDB" id="10009520at2759"/>
<dbReference type="GO" id="GO:0016567">
    <property type="term" value="P:protein ubiquitination"/>
    <property type="evidence" value="ECO:0007669"/>
    <property type="project" value="InterPro"/>
</dbReference>
<keyword evidence="15" id="KW-1185">Reference proteome</keyword>
<dbReference type="InterPro" id="IPR002867">
    <property type="entry name" value="IBR_dom"/>
</dbReference>